<dbReference type="OrthoDB" id="1467485at2"/>
<evidence type="ECO:0000259" key="2">
    <source>
        <dbReference type="Pfam" id="PF13568"/>
    </source>
</evidence>
<protein>
    <recommendedName>
        <fullName evidence="2">Outer membrane protein beta-barrel domain-containing protein</fullName>
    </recommendedName>
</protein>
<dbReference type="RefSeq" id="WP_008511447.1">
    <property type="nucleotide sequence ID" value="NZ_CM001403.1"/>
</dbReference>
<dbReference type="HOGENOM" id="CLU_082712_0_0_10"/>
<feature type="chain" id="PRO_5003558341" description="Outer membrane protein beta-barrel domain-containing protein" evidence="1">
    <location>
        <begin position="22"/>
        <end position="244"/>
    </location>
</feature>
<keyword evidence="1" id="KW-0732">Signal</keyword>
<dbReference type="AlphaFoldDB" id="H1Y9E7"/>
<proteinExistence type="predicted"/>
<organism evidence="3 4">
    <name type="scientific">Mucilaginibacter paludis DSM 18603</name>
    <dbReference type="NCBI Taxonomy" id="714943"/>
    <lineage>
        <taxon>Bacteria</taxon>
        <taxon>Pseudomonadati</taxon>
        <taxon>Bacteroidota</taxon>
        <taxon>Sphingobacteriia</taxon>
        <taxon>Sphingobacteriales</taxon>
        <taxon>Sphingobacteriaceae</taxon>
        <taxon>Mucilaginibacter</taxon>
    </lineage>
</organism>
<dbReference type="Proteomes" id="UP000002774">
    <property type="component" value="Chromosome"/>
</dbReference>
<sequence>MSKKCYTFICLLIFCSTGLFAQVPAWGGGADYNDYSFGFHFSYVNSDFKVIKNKDWRTPYLDAGSGRNVTDSLNGISSSGAPGFAVGFIARLRVTDNLELRTTPSLVFADRTIYYQYKTASQNVEKTVNASLVEIPLSVKIKSDRLGDVRAYLLGGLKYSYSITGPKKEDPNISPLDKMVNTQRGYASYEAGIGCDIYFDYFKFSPEIKISNSFHNVLVKADSPYAKPIDQLLLHSLVFTIYFE</sequence>
<feature type="signal peptide" evidence="1">
    <location>
        <begin position="1"/>
        <end position="21"/>
    </location>
</feature>
<dbReference type="InterPro" id="IPR025665">
    <property type="entry name" value="Beta-barrel_OMP_2"/>
</dbReference>
<dbReference type="eggNOG" id="ENOG502Z7U1">
    <property type="taxonomic scope" value="Bacteria"/>
</dbReference>
<evidence type="ECO:0000256" key="1">
    <source>
        <dbReference type="SAM" id="SignalP"/>
    </source>
</evidence>
<reference evidence="3" key="1">
    <citation type="submission" date="2011-09" db="EMBL/GenBank/DDBJ databases">
        <title>The permanent draft genome of Mucilaginibacter paludis DSM 18603.</title>
        <authorList>
            <consortium name="US DOE Joint Genome Institute (JGI-PGF)"/>
            <person name="Lucas S."/>
            <person name="Han J."/>
            <person name="Lapidus A."/>
            <person name="Bruce D."/>
            <person name="Goodwin L."/>
            <person name="Pitluck S."/>
            <person name="Peters L."/>
            <person name="Kyrpides N."/>
            <person name="Mavromatis K."/>
            <person name="Ivanova N."/>
            <person name="Mikhailova N."/>
            <person name="Held B."/>
            <person name="Detter J.C."/>
            <person name="Tapia R."/>
            <person name="Han C."/>
            <person name="Land M."/>
            <person name="Hauser L."/>
            <person name="Markowitz V."/>
            <person name="Cheng J.-F."/>
            <person name="Hugenholtz P."/>
            <person name="Woyke T."/>
            <person name="Wu D."/>
            <person name="Tindall B."/>
            <person name="Brambilla E."/>
            <person name="Klenk H.-P."/>
            <person name="Eisen J.A."/>
        </authorList>
    </citation>
    <scope>NUCLEOTIDE SEQUENCE [LARGE SCALE GENOMIC DNA]</scope>
    <source>
        <strain evidence="3">DSM 18603</strain>
    </source>
</reference>
<evidence type="ECO:0000313" key="3">
    <source>
        <dbReference type="EMBL" id="EHQ29952.1"/>
    </source>
</evidence>
<accession>H1Y9E7</accession>
<dbReference type="Pfam" id="PF13568">
    <property type="entry name" value="OMP_b-brl_2"/>
    <property type="match status" value="1"/>
</dbReference>
<gene>
    <name evidence="3" type="ORF">Mucpa_5886</name>
</gene>
<dbReference type="STRING" id="714943.Mucpa_5886"/>
<evidence type="ECO:0000313" key="4">
    <source>
        <dbReference type="Proteomes" id="UP000002774"/>
    </source>
</evidence>
<dbReference type="EMBL" id="CM001403">
    <property type="protein sequence ID" value="EHQ29952.1"/>
    <property type="molecule type" value="Genomic_DNA"/>
</dbReference>
<name>H1Y9E7_9SPHI</name>
<keyword evidence="4" id="KW-1185">Reference proteome</keyword>
<feature type="domain" description="Outer membrane protein beta-barrel" evidence="2">
    <location>
        <begin position="36"/>
        <end position="218"/>
    </location>
</feature>